<dbReference type="Proteomes" id="UP000076722">
    <property type="component" value="Unassembled WGS sequence"/>
</dbReference>
<dbReference type="InterPro" id="IPR036047">
    <property type="entry name" value="F-box-like_dom_sf"/>
</dbReference>
<dbReference type="InterPro" id="IPR001810">
    <property type="entry name" value="F-box_dom"/>
</dbReference>
<dbReference type="SUPFAM" id="SSF81383">
    <property type="entry name" value="F-box domain"/>
    <property type="match status" value="2"/>
</dbReference>
<dbReference type="SMART" id="SM00256">
    <property type="entry name" value="FBOX"/>
    <property type="match status" value="2"/>
</dbReference>
<feature type="domain" description="F-box" evidence="2">
    <location>
        <begin position="1"/>
        <end position="48"/>
    </location>
</feature>
<evidence type="ECO:0000259" key="2">
    <source>
        <dbReference type="PROSITE" id="PS50181"/>
    </source>
</evidence>
<evidence type="ECO:0000313" key="4">
    <source>
        <dbReference type="Proteomes" id="UP000076722"/>
    </source>
</evidence>
<dbReference type="Pfam" id="PF12937">
    <property type="entry name" value="F-box-like"/>
    <property type="match status" value="1"/>
</dbReference>
<dbReference type="EMBL" id="KV419443">
    <property type="protein sequence ID" value="KZS87849.1"/>
    <property type="molecule type" value="Genomic_DNA"/>
</dbReference>
<evidence type="ECO:0000313" key="3">
    <source>
        <dbReference type="EMBL" id="KZS87849.1"/>
    </source>
</evidence>
<gene>
    <name evidence="3" type="ORF">SISNIDRAFT_490656</name>
</gene>
<sequence>MTGILGLPREIISYVLYGAYINDVLNFSRTCHRFRSLVNSERLIWVNSQDAFRLLLPPGTSLSSVDLHTLPYLAARVLSLSNLAKRREIKPIRFSCLDGIEKPTRDVVRLLLGRFLAAPCSRKLVFYSLQGQMIDEIRHPHGFCAFAVEDVGNGKQLILGTLMFSWAQESSITRLYSMTLEYDSNNAVISVQHDLLAECTLNLFGFESPSFTILLRDRYIICYQKDVITIVDTEQSSAIHFSTSPADTLTGPAIILRRLNHIATFNIHPTLPLIICITKNNHLYALRIPERGARAPLNDNGGFPTHSLVDDGFTGTVRVPGETASVAFRRFDGEWLLDVFYYPGYSLEQLEMISLRFCLERENGTTRDAVMVELVPTGSINLLSPRDVVIQACPISYKDTPSTLISQADYGIIYSALAYDVQGSNRRLTSSEQKLDAGISDTYTRLVLPDVELYKFSFAWPVGTTVFETPNVAWFLIDFDEMWFVEQIDDMDIPDVPEDVIVHIFKSGRLGISDILNFARASSQFRTIVNSSLEIWRTAYDRHRLPFAPKESFDTLTGARVTQLAARAASLSSAYQQRVIVPQRRICLRDASDLPVRATVLTGGRVIMLACTFRVSFITTHGTMIGTILIGDGEPCEENQMQDVCMDGDGVDFHLAIMFGAGRYTITLYSLSFQTTDPLNHNSPDAMRSQVLYSIDLRDWGLTYCPKFIPATNSFLFVVDCSLVIHTLDQSSAIVIVPDILDDPNNDIDRYLRIEGVSVHPDPEHPSVYFWNSMNDIVCVPIPPISEFGPIPEHWERSGLKTTQYHIDSNYIPQYIARVCNTGTHKSGFLTSISFRRTSDEWMCDVLSIHECDDTESLLGVLRINSFRANNDNMDIIVDPCSLWIASSSISVTQYPFPSRLICPSSLSPGGSFCSLLIPERRITRTRYAYSPFVSPRADHGNPLSNPVLIKIDSLPVFDKGQTDTSPYWPGEDPKEHEDGFDNDKGFVEGIRTKCFDEIYGLMLCRNSRDVVILQY</sequence>
<protein>
    <recommendedName>
        <fullName evidence="2">F-box domain-containing protein</fullName>
    </recommendedName>
</protein>
<dbReference type="AlphaFoldDB" id="A0A164NMJ5"/>
<organism evidence="3 4">
    <name type="scientific">Sistotremastrum niveocremeum HHB9708</name>
    <dbReference type="NCBI Taxonomy" id="1314777"/>
    <lineage>
        <taxon>Eukaryota</taxon>
        <taxon>Fungi</taxon>
        <taxon>Dikarya</taxon>
        <taxon>Basidiomycota</taxon>
        <taxon>Agaricomycotina</taxon>
        <taxon>Agaricomycetes</taxon>
        <taxon>Sistotremastrales</taxon>
        <taxon>Sistotremastraceae</taxon>
        <taxon>Sertulicium</taxon>
        <taxon>Sertulicium niveocremeum</taxon>
    </lineage>
</organism>
<dbReference type="PROSITE" id="PS50181">
    <property type="entry name" value="FBOX"/>
    <property type="match status" value="1"/>
</dbReference>
<dbReference type="Pfam" id="PF00646">
    <property type="entry name" value="F-box"/>
    <property type="match status" value="1"/>
</dbReference>
<keyword evidence="4" id="KW-1185">Reference proteome</keyword>
<evidence type="ECO:0000256" key="1">
    <source>
        <dbReference type="SAM" id="MobiDB-lite"/>
    </source>
</evidence>
<reference evidence="3 4" key="1">
    <citation type="journal article" date="2016" name="Mol. Biol. Evol.">
        <title>Comparative Genomics of Early-Diverging Mushroom-Forming Fungi Provides Insights into the Origins of Lignocellulose Decay Capabilities.</title>
        <authorList>
            <person name="Nagy L.G."/>
            <person name="Riley R."/>
            <person name="Tritt A."/>
            <person name="Adam C."/>
            <person name="Daum C."/>
            <person name="Floudas D."/>
            <person name="Sun H."/>
            <person name="Yadav J.S."/>
            <person name="Pangilinan J."/>
            <person name="Larsson K.H."/>
            <person name="Matsuura K."/>
            <person name="Barry K."/>
            <person name="Labutti K."/>
            <person name="Kuo R."/>
            <person name="Ohm R.A."/>
            <person name="Bhattacharya S.S."/>
            <person name="Shirouzu T."/>
            <person name="Yoshinaga Y."/>
            <person name="Martin F.M."/>
            <person name="Grigoriev I.V."/>
            <person name="Hibbett D.S."/>
        </authorList>
    </citation>
    <scope>NUCLEOTIDE SEQUENCE [LARGE SCALE GENOMIC DNA]</scope>
    <source>
        <strain evidence="3 4">HHB9708</strain>
    </source>
</reference>
<proteinExistence type="predicted"/>
<name>A0A164NMJ5_9AGAM</name>
<accession>A0A164NMJ5</accession>
<feature type="compositionally biased region" description="Basic and acidic residues" evidence="1">
    <location>
        <begin position="972"/>
        <end position="983"/>
    </location>
</feature>
<feature type="region of interest" description="Disordered" evidence="1">
    <location>
        <begin position="963"/>
        <end position="983"/>
    </location>
</feature>